<dbReference type="SUPFAM" id="SSF49265">
    <property type="entry name" value="Fibronectin type III"/>
    <property type="match status" value="2"/>
</dbReference>
<dbReference type="RefSeq" id="WP_095959733.1">
    <property type="nucleotide sequence ID" value="NZ_CP022203.1"/>
</dbReference>
<dbReference type="SMART" id="SM00060">
    <property type="entry name" value="FN3"/>
    <property type="match status" value="4"/>
</dbReference>
<dbReference type="InterPro" id="IPR003961">
    <property type="entry name" value="FN3_dom"/>
</dbReference>
<feature type="domain" description="Fibronectin type-III" evidence="2">
    <location>
        <begin position="225"/>
        <end position="316"/>
    </location>
</feature>
<dbReference type="PRINTS" id="PR00014">
    <property type="entry name" value="FNTYPEIII"/>
</dbReference>
<proteinExistence type="predicted"/>
<evidence type="ECO:0000259" key="2">
    <source>
        <dbReference type="PROSITE" id="PS50853"/>
    </source>
</evidence>
<name>A0A250K124_9BACT</name>
<feature type="domain" description="Fibronectin type-III" evidence="2">
    <location>
        <begin position="36"/>
        <end position="133"/>
    </location>
</feature>
<dbReference type="InterPro" id="IPR036116">
    <property type="entry name" value="FN3_sf"/>
</dbReference>
<evidence type="ECO:0000313" key="3">
    <source>
        <dbReference type="EMBL" id="ATB49056.1"/>
    </source>
</evidence>
<dbReference type="AlphaFoldDB" id="A0A250K124"/>
<organism evidence="3 4">
    <name type="scientific">Corallococcus macrosporus DSM 14697</name>
    <dbReference type="NCBI Taxonomy" id="1189310"/>
    <lineage>
        <taxon>Bacteria</taxon>
        <taxon>Pseudomonadati</taxon>
        <taxon>Myxococcota</taxon>
        <taxon>Myxococcia</taxon>
        <taxon>Myxococcales</taxon>
        <taxon>Cystobacterineae</taxon>
        <taxon>Myxococcaceae</taxon>
        <taxon>Corallococcus</taxon>
    </lineage>
</organism>
<dbReference type="Gene3D" id="2.60.40.10">
    <property type="entry name" value="Immunoglobulins"/>
    <property type="match status" value="4"/>
</dbReference>
<accession>A0A250K124</accession>
<dbReference type="PROSITE" id="PS50853">
    <property type="entry name" value="FN3"/>
    <property type="match status" value="3"/>
</dbReference>
<dbReference type="Pfam" id="PF00041">
    <property type="entry name" value="fn3"/>
    <property type="match status" value="3"/>
</dbReference>
<dbReference type="EMBL" id="CP022203">
    <property type="protein sequence ID" value="ATB49056.1"/>
    <property type="molecule type" value="Genomic_DNA"/>
</dbReference>
<dbReference type="Proteomes" id="UP000217343">
    <property type="component" value="Chromosome"/>
</dbReference>
<dbReference type="PANTHER" id="PTHR13817:SF73">
    <property type="entry name" value="FIBRONECTIN TYPE-III DOMAIN-CONTAINING PROTEIN"/>
    <property type="match status" value="1"/>
</dbReference>
<evidence type="ECO:0000256" key="1">
    <source>
        <dbReference type="ARBA" id="ARBA00022737"/>
    </source>
</evidence>
<gene>
    <name evidence="3" type="ORF">MYMAC_004693</name>
</gene>
<dbReference type="PANTHER" id="PTHR13817">
    <property type="entry name" value="TITIN"/>
    <property type="match status" value="1"/>
</dbReference>
<dbReference type="KEGG" id="mmas:MYMAC_004693"/>
<evidence type="ECO:0000313" key="4">
    <source>
        <dbReference type="Proteomes" id="UP000217343"/>
    </source>
</evidence>
<sequence length="408" mass="42917">MNGRLGFVAVMLVGLLGGMGCGGTDEPPPQGPQATVPQAPTNVAAVAGDAQATVTWAPPASDGGSAILEYTVHVFAGDSEVRAVTLPASATQAVIEALTNGTAYTFTVVAENDRGPGSASTRTSPVTPFVVPGAVSNLMAAPGNQEVVLTWEAADGKGMALTGYSVTVQAEEEDPEFQPVTVTVTETQATVGALVNGTAYTFTVVPDNGHAQGPGSSVSATPFTTPGAPTLTAFTYLDRVSLRWTAEDTGGSPITSYLVTVSLDDEVVRTEETTELTLNVTGLLTGETYHFTVVARNEAGWGTVSERITTIPSWRPSRPRNFRCDTADGNINLTWDAPEFENGQPVLEYRIGSYVQGTYTNWYTSERSLVLRGVPREASFRDLEIQAANAVGYGDSAAVQCYFTTLRP</sequence>
<feature type="domain" description="Fibronectin type-III" evidence="2">
    <location>
        <begin position="134"/>
        <end position="224"/>
    </location>
</feature>
<dbReference type="InterPro" id="IPR050964">
    <property type="entry name" value="Striated_Muscle_Regulatory"/>
</dbReference>
<reference evidence="3 4" key="1">
    <citation type="submission" date="2017-06" db="EMBL/GenBank/DDBJ databases">
        <title>Sequencing and comparative analysis of myxobacterial genomes.</title>
        <authorList>
            <person name="Rupp O."/>
            <person name="Goesmann A."/>
            <person name="Sogaard-Andersen L."/>
        </authorList>
    </citation>
    <scope>NUCLEOTIDE SEQUENCE [LARGE SCALE GENOMIC DNA]</scope>
    <source>
        <strain evidence="3 4">DSM 14697</strain>
    </source>
</reference>
<dbReference type="CDD" id="cd00063">
    <property type="entry name" value="FN3"/>
    <property type="match status" value="3"/>
</dbReference>
<keyword evidence="1" id="KW-0677">Repeat</keyword>
<dbReference type="OrthoDB" id="262245at2"/>
<dbReference type="InterPro" id="IPR013783">
    <property type="entry name" value="Ig-like_fold"/>
</dbReference>
<protein>
    <recommendedName>
        <fullName evidence="2">Fibronectin type-III domain-containing protein</fullName>
    </recommendedName>
</protein>
<keyword evidence="4" id="KW-1185">Reference proteome</keyword>
<dbReference type="PROSITE" id="PS51257">
    <property type="entry name" value="PROKAR_LIPOPROTEIN"/>
    <property type="match status" value="1"/>
</dbReference>